<evidence type="ECO:0008006" key="5">
    <source>
        <dbReference type="Google" id="ProtNLM"/>
    </source>
</evidence>
<dbReference type="InterPro" id="IPR010699">
    <property type="entry name" value="DUF1275"/>
</dbReference>
<keyword evidence="1" id="KW-1133">Transmembrane helix</keyword>
<feature type="chain" id="PRO_5041297013" description="Transmembrane protein" evidence="2">
    <location>
        <begin position="32"/>
        <end position="312"/>
    </location>
</feature>
<evidence type="ECO:0000313" key="4">
    <source>
        <dbReference type="Proteomes" id="UP001178507"/>
    </source>
</evidence>
<organism evidence="3 4">
    <name type="scientific">Effrenium voratum</name>
    <dbReference type="NCBI Taxonomy" id="2562239"/>
    <lineage>
        <taxon>Eukaryota</taxon>
        <taxon>Sar</taxon>
        <taxon>Alveolata</taxon>
        <taxon>Dinophyceae</taxon>
        <taxon>Suessiales</taxon>
        <taxon>Symbiodiniaceae</taxon>
        <taxon>Effrenium</taxon>
    </lineage>
</organism>
<feature type="signal peptide" evidence="2">
    <location>
        <begin position="1"/>
        <end position="31"/>
    </location>
</feature>
<sequence>MTRAMAFSRSKRGGLLLLLGALCALSFQSSAFTKMNDAELEQTPFAQFIADHALLISFLMMAVSGSIACLESSSSPSAGPAEKRADYVTFLMIQNILCFASGWINALTIFDMGMTVSHQSGNTSHAGRLILNGGAKFFHLLCAFCFGSFFAGYSKSDAEALYTQRGSPNMLGAAMAVVFGCLIHYCKAHSAEGSNGAASEALLLFAFSQGVQNGVTRRCQSIPICTTHFTGYLTDVGTGLGLWARAIVNGEAPPTLLKVLLFAAGVFFFGLGGVAAKETYEPYGMQAALAPAAIMAIVAGGMIPVPTAAKQK</sequence>
<dbReference type="Proteomes" id="UP001178507">
    <property type="component" value="Unassembled WGS sequence"/>
</dbReference>
<dbReference type="PANTHER" id="PTHR37314">
    <property type="entry name" value="SLR0142 PROTEIN"/>
    <property type="match status" value="1"/>
</dbReference>
<keyword evidence="2" id="KW-0732">Signal</keyword>
<feature type="transmembrane region" description="Helical" evidence="1">
    <location>
        <begin position="49"/>
        <end position="70"/>
    </location>
</feature>
<reference evidence="3" key="1">
    <citation type="submission" date="2023-08" db="EMBL/GenBank/DDBJ databases">
        <authorList>
            <person name="Chen Y."/>
            <person name="Shah S."/>
            <person name="Dougan E. K."/>
            <person name="Thang M."/>
            <person name="Chan C."/>
        </authorList>
    </citation>
    <scope>NUCLEOTIDE SEQUENCE</scope>
</reference>
<keyword evidence="1" id="KW-0812">Transmembrane</keyword>
<dbReference type="Pfam" id="PF06912">
    <property type="entry name" value="DUF1275"/>
    <property type="match status" value="1"/>
</dbReference>
<proteinExistence type="predicted"/>
<evidence type="ECO:0000256" key="1">
    <source>
        <dbReference type="SAM" id="Phobius"/>
    </source>
</evidence>
<feature type="transmembrane region" description="Helical" evidence="1">
    <location>
        <begin position="255"/>
        <end position="276"/>
    </location>
</feature>
<feature type="transmembrane region" description="Helical" evidence="1">
    <location>
        <begin position="90"/>
        <end position="110"/>
    </location>
</feature>
<dbReference type="EMBL" id="CAUJNA010000338">
    <property type="protein sequence ID" value="CAJ1375760.1"/>
    <property type="molecule type" value="Genomic_DNA"/>
</dbReference>
<accession>A0AA36HVW0</accession>
<dbReference type="AlphaFoldDB" id="A0AA36HVW0"/>
<name>A0AA36HVW0_9DINO</name>
<comment type="caution">
    <text evidence="3">The sequence shown here is derived from an EMBL/GenBank/DDBJ whole genome shotgun (WGS) entry which is preliminary data.</text>
</comment>
<evidence type="ECO:0000256" key="2">
    <source>
        <dbReference type="SAM" id="SignalP"/>
    </source>
</evidence>
<keyword evidence="4" id="KW-1185">Reference proteome</keyword>
<gene>
    <name evidence="3" type="ORF">EVOR1521_LOCUS4968</name>
</gene>
<feature type="transmembrane region" description="Helical" evidence="1">
    <location>
        <begin position="130"/>
        <end position="153"/>
    </location>
</feature>
<dbReference type="PANTHER" id="PTHR37314:SF4">
    <property type="entry name" value="UPF0700 TRANSMEMBRANE PROTEIN YOAK"/>
    <property type="match status" value="1"/>
</dbReference>
<feature type="transmembrane region" description="Helical" evidence="1">
    <location>
        <begin position="288"/>
        <end position="309"/>
    </location>
</feature>
<evidence type="ECO:0000313" key="3">
    <source>
        <dbReference type="EMBL" id="CAJ1375760.1"/>
    </source>
</evidence>
<protein>
    <recommendedName>
        <fullName evidence="5">Transmembrane protein</fullName>
    </recommendedName>
</protein>
<keyword evidence="1" id="KW-0472">Membrane</keyword>